<dbReference type="EMBL" id="CAEZZF010000005">
    <property type="protein sequence ID" value="CAB4743750.1"/>
    <property type="molecule type" value="Genomic_DNA"/>
</dbReference>
<dbReference type="EMBL" id="CAFBPE010000008">
    <property type="protein sequence ID" value="CAB5000203.1"/>
    <property type="molecule type" value="Genomic_DNA"/>
</dbReference>
<evidence type="ECO:0000313" key="6">
    <source>
        <dbReference type="EMBL" id="CAB4743750.1"/>
    </source>
</evidence>
<evidence type="ECO:0000313" key="8">
    <source>
        <dbReference type="EMBL" id="CAB5054782.1"/>
    </source>
</evidence>
<keyword evidence="5" id="KW-0449">Lipoprotein</keyword>
<evidence type="ECO:0000313" key="7">
    <source>
        <dbReference type="EMBL" id="CAB5000203.1"/>
    </source>
</evidence>
<keyword evidence="3" id="KW-0472">Membrane</keyword>
<dbReference type="CDD" id="cd13585">
    <property type="entry name" value="PBP2_TMBP_like"/>
    <property type="match status" value="1"/>
</dbReference>
<dbReference type="SUPFAM" id="SSF53850">
    <property type="entry name" value="Periplasmic binding protein-like II"/>
    <property type="match status" value="1"/>
</dbReference>
<gene>
    <name evidence="6" type="ORF">UFOPK2837_00172</name>
    <name evidence="7" type="ORF">UFOPK4065_00216</name>
    <name evidence="8" type="ORF">UFOPK4319_00348</name>
</gene>
<sequence length="421" mass="45449">MQRKARTILAAALSGILVASLGMVLAPAQAAKTTVNYFTFSAAPDHLDTMKAMITAFEKQNPTIHINLQTASYDDYFTKLKTRVAANQAPDTFELNYENFVTYAAAGSLLNLNAVSAADKSFKKSVYFGKAYDVFSANGKQYGLPASYSTVVLVYNKDLFDAAGVSYPKSSWDWSDEANAAKALKAKLPAGTYADFQPTQFWEFYKVLGQAGGKFLSDDKKTALFNKQPGVNALTWLTSKVANGYMPTKAQMGSLDDGAMFKAGKLAMIATGIWMFDSFKDAPFKWDIVVQPGGVTPGNHFFANATVVSAKTKNAAASWKWAKFMTSDNAAVKLRVDAAWEVPAISAKAPLASYLAKNPPANRQAVFDALKNPIVPPVIRQQSAMQDAVNAWLEKAQNGSVSIQDALNSAAAEVNAILAKE</sequence>
<dbReference type="Gene3D" id="3.40.190.10">
    <property type="entry name" value="Periplasmic binding protein-like II"/>
    <property type="match status" value="1"/>
</dbReference>
<proteinExistence type="predicted"/>
<evidence type="ECO:0000256" key="3">
    <source>
        <dbReference type="ARBA" id="ARBA00023136"/>
    </source>
</evidence>
<dbReference type="InterPro" id="IPR006059">
    <property type="entry name" value="SBP"/>
</dbReference>
<keyword evidence="4" id="KW-0564">Palmitate</keyword>
<dbReference type="EMBL" id="CAFBQN010000013">
    <property type="protein sequence ID" value="CAB5054782.1"/>
    <property type="molecule type" value="Genomic_DNA"/>
</dbReference>
<reference evidence="6" key="1">
    <citation type="submission" date="2020-05" db="EMBL/GenBank/DDBJ databases">
        <authorList>
            <person name="Chiriac C."/>
            <person name="Salcher M."/>
            <person name="Ghai R."/>
            <person name="Kavagutti S V."/>
        </authorList>
    </citation>
    <scope>NUCLEOTIDE SEQUENCE</scope>
</reference>
<evidence type="ECO:0000256" key="4">
    <source>
        <dbReference type="ARBA" id="ARBA00023139"/>
    </source>
</evidence>
<name>A0A6J6T9G2_9ZZZZ</name>
<dbReference type="PANTHER" id="PTHR43649:SF33">
    <property type="entry name" value="POLYGALACTURONAN_RHAMNOGALACTURONAN-BINDING PROTEIN YTCQ"/>
    <property type="match status" value="1"/>
</dbReference>
<dbReference type="AlphaFoldDB" id="A0A6J6T9G2"/>
<dbReference type="PANTHER" id="PTHR43649">
    <property type="entry name" value="ARABINOSE-BINDING PROTEIN-RELATED"/>
    <property type="match status" value="1"/>
</dbReference>
<keyword evidence="1" id="KW-1003">Cell membrane</keyword>
<evidence type="ECO:0000256" key="5">
    <source>
        <dbReference type="ARBA" id="ARBA00023288"/>
    </source>
</evidence>
<keyword evidence="2" id="KW-0732">Signal</keyword>
<protein>
    <submittedName>
        <fullName evidence="6">Unannotated protein</fullName>
    </submittedName>
</protein>
<organism evidence="6">
    <name type="scientific">freshwater metagenome</name>
    <dbReference type="NCBI Taxonomy" id="449393"/>
    <lineage>
        <taxon>unclassified sequences</taxon>
        <taxon>metagenomes</taxon>
        <taxon>ecological metagenomes</taxon>
    </lineage>
</organism>
<evidence type="ECO:0000256" key="2">
    <source>
        <dbReference type="ARBA" id="ARBA00022729"/>
    </source>
</evidence>
<dbReference type="InterPro" id="IPR050490">
    <property type="entry name" value="Bact_solute-bd_prot1"/>
</dbReference>
<accession>A0A6J6T9G2</accession>
<dbReference type="Pfam" id="PF01547">
    <property type="entry name" value="SBP_bac_1"/>
    <property type="match status" value="1"/>
</dbReference>
<evidence type="ECO:0000256" key="1">
    <source>
        <dbReference type="ARBA" id="ARBA00022475"/>
    </source>
</evidence>